<gene>
    <name evidence="1" type="ORF">Ssi02_19940</name>
</gene>
<evidence type="ECO:0000313" key="1">
    <source>
        <dbReference type="EMBL" id="GII91763.1"/>
    </source>
</evidence>
<sequence>MLILLPPSEGKAAAGHGPALDPASLSFPSLNEARERVLSALLALCGGDEERARETLTLSPGQSGEVAKNRTLRTAPALPAAELYTGVLYDNLRLGDLPPAARRRADEALLVFSGLWGVLRPADRVPPYRLSMGVKLPPLGPLGTFWRPVVSAALDGSTSLVVDMRSSTYAPAWPPGRRGVSVRVLKGGKVVSHMAKATRGAVARSLLLADNTPETPDELAKTLIDLDYDVRLDGRRLDVLLSP</sequence>
<proteinExistence type="predicted"/>
<dbReference type="AlphaFoldDB" id="A0A919RDS7"/>
<name>A0A919RDS7_9ACTN</name>
<dbReference type="Proteomes" id="UP000606172">
    <property type="component" value="Unassembled WGS sequence"/>
</dbReference>
<reference evidence="1" key="1">
    <citation type="submission" date="2021-01" db="EMBL/GenBank/DDBJ databases">
        <title>Whole genome shotgun sequence of Sinosporangium siamense NBRC 109515.</title>
        <authorList>
            <person name="Komaki H."/>
            <person name="Tamura T."/>
        </authorList>
    </citation>
    <scope>NUCLEOTIDE SEQUENCE</scope>
    <source>
        <strain evidence="1">NBRC 109515</strain>
    </source>
</reference>
<dbReference type="RefSeq" id="WP_204023909.1">
    <property type="nucleotide sequence ID" value="NZ_BOOW01000012.1"/>
</dbReference>
<dbReference type="EMBL" id="BOOW01000012">
    <property type="protein sequence ID" value="GII91763.1"/>
    <property type="molecule type" value="Genomic_DNA"/>
</dbReference>
<protein>
    <submittedName>
        <fullName evidence="1">UPF0246 protein</fullName>
    </submittedName>
</protein>
<dbReference type="InterPro" id="IPR005583">
    <property type="entry name" value="YaaA"/>
</dbReference>
<comment type="caution">
    <text evidence="1">The sequence shown here is derived from an EMBL/GenBank/DDBJ whole genome shotgun (WGS) entry which is preliminary data.</text>
</comment>
<dbReference type="PANTHER" id="PTHR30283">
    <property type="entry name" value="PEROXIDE STRESS RESPONSE PROTEIN YAAA"/>
    <property type="match status" value="1"/>
</dbReference>
<dbReference type="Pfam" id="PF03883">
    <property type="entry name" value="H2O2_YaaD"/>
    <property type="match status" value="1"/>
</dbReference>
<dbReference type="GO" id="GO:0005829">
    <property type="term" value="C:cytosol"/>
    <property type="evidence" value="ECO:0007669"/>
    <property type="project" value="TreeGrafter"/>
</dbReference>
<keyword evidence="2" id="KW-1185">Reference proteome</keyword>
<evidence type="ECO:0000313" key="2">
    <source>
        <dbReference type="Proteomes" id="UP000606172"/>
    </source>
</evidence>
<dbReference type="PANTHER" id="PTHR30283:SF4">
    <property type="entry name" value="PEROXIDE STRESS RESISTANCE PROTEIN YAAA"/>
    <property type="match status" value="1"/>
</dbReference>
<accession>A0A919RDS7</accession>
<dbReference type="GO" id="GO:0033194">
    <property type="term" value="P:response to hydroperoxide"/>
    <property type="evidence" value="ECO:0007669"/>
    <property type="project" value="TreeGrafter"/>
</dbReference>
<organism evidence="1 2">
    <name type="scientific">Sinosporangium siamense</name>
    <dbReference type="NCBI Taxonomy" id="1367973"/>
    <lineage>
        <taxon>Bacteria</taxon>
        <taxon>Bacillati</taxon>
        <taxon>Actinomycetota</taxon>
        <taxon>Actinomycetes</taxon>
        <taxon>Streptosporangiales</taxon>
        <taxon>Streptosporangiaceae</taxon>
        <taxon>Sinosporangium</taxon>
    </lineage>
</organism>